<feature type="domain" description="BRCT" evidence="2">
    <location>
        <begin position="68"/>
        <end position="136"/>
    </location>
</feature>
<name>A0A1Y1T5S9_9FLAO</name>
<dbReference type="InterPro" id="IPR001357">
    <property type="entry name" value="BRCT_dom"/>
</dbReference>
<keyword evidence="3" id="KW-0436">Ligase</keyword>
<dbReference type="GO" id="GO:0016874">
    <property type="term" value="F:ligase activity"/>
    <property type="evidence" value="ECO:0007669"/>
    <property type="project" value="UniProtKB-KW"/>
</dbReference>
<accession>A0A1Y1T5S9</accession>
<feature type="transmembrane region" description="Helical" evidence="1">
    <location>
        <begin position="21"/>
        <end position="42"/>
    </location>
</feature>
<keyword evidence="4" id="KW-1185">Reference proteome</keyword>
<reference evidence="3 4" key="1">
    <citation type="submission" date="2013-04" db="EMBL/GenBank/DDBJ databases">
        <title>Zunongwangia sp. 22II14-10F7 Genome Sequencing.</title>
        <authorList>
            <person name="Lai Q."/>
            <person name="Shao Z."/>
        </authorList>
    </citation>
    <scope>NUCLEOTIDE SEQUENCE [LARGE SCALE GENOMIC DNA]</scope>
    <source>
        <strain evidence="3 4">22II14-10F7</strain>
    </source>
</reference>
<dbReference type="Proteomes" id="UP000192746">
    <property type="component" value="Unassembled WGS sequence"/>
</dbReference>
<proteinExistence type="predicted"/>
<evidence type="ECO:0000256" key="1">
    <source>
        <dbReference type="SAM" id="Phobius"/>
    </source>
</evidence>
<keyword evidence="1" id="KW-1133">Transmembrane helix</keyword>
<keyword evidence="1" id="KW-0812">Transmembrane</keyword>
<keyword evidence="1" id="KW-0472">Membrane</keyword>
<dbReference type="EMBL" id="ARYN01000004">
    <property type="protein sequence ID" value="ORL46396.1"/>
    <property type="molecule type" value="Genomic_DNA"/>
</dbReference>
<dbReference type="AlphaFoldDB" id="A0A1Y1T5S9"/>
<dbReference type="SUPFAM" id="SSF52113">
    <property type="entry name" value="BRCT domain"/>
    <property type="match status" value="1"/>
</dbReference>
<dbReference type="Pfam" id="PF00533">
    <property type="entry name" value="BRCT"/>
    <property type="match status" value="1"/>
</dbReference>
<gene>
    <name evidence="3" type="ORF">IIF7_05102</name>
</gene>
<dbReference type="STRING" id="1185767.IIF7_05102"/>
<evidence type="ECO:0000313" key="4">
    <source>
        <dbReference type="Proteomes" id="UP000192746"/>
    </source>
</evidence>
<protein>
    <submittedName>
        <fullName evidence="3">NAD-dependent DNA ligase</fullName>
    </submittedName>
</protein>
<evidence type="ECO:0000313" key="3">
    <source>
        <dbReference type="EMBL" id="ORL46396.1"/>
    </source>
</evidence>
<dbReference type="Gene3D" id="3.40.50.10190">
    <property type="entry name" value="BRCT domain"/>
    <property type="match status" value="1"/>
</dbReference>
<evidence type="ECO:0000259" key="2">
    <source>
        <dbReference type="Pfam" id="PF00533"/>
    </source>
</evidence>
<organism evidence="3 4">
    <name type="scientific">Zunongwangia atlantica 22II14-10F7</name>
    <dbReference type="NCBI Taxonomy" id="1185767"/>
    <lineage>
        <taxon>Bacteria</taxon>
        <taxon>Pseudomonadati</taxon>
        <taxon>Bacteroidota</taxon>
        <taxon>Flavobacteriia</taxon>
        <taxon>Flavobacteriales</taxon>
        <taxon>Flavobacteriaceae</taxon>
        <taxon>Zunongwangia</taxon>
    </lineage>
</organism>
<sequence length="170" mass="19567">MKIQSYNQPIIGLLANRTLTMTIQIIITAYILVFLGIVYLTWNHFFNSPEDIEDLIDDNFKEDIEAKNDFDGKKVVFDGQLDEYREEVIKNDLLRKHAIVEEKMASDTNYLITGKNPDWLVVEEAKDLGVTIVNEMDWQKAINNTKSELSKDIKPLRDRGSSEIDSAEIV</sequence>
<dbReference type="InterPro" id="IPR036420">
    <property type="entry name" value="BRCT_dom_sf"/>
</dbReference>
<comment type="caution">
    <text evidence="3">The sequence shown here is derived from an EMBL/GenBank/DDBJ whole genome shotgun (WGS) entry which is preliminary data.</text>
</comment>